<feature type="region of interest" description="Disordered" evidence="1">
    <location>
        <begin position="695"/>
        <end position="757"/>
    </location>
</feature>
<feature type="compositionally biased region" description="Basic and acidic residues" evidence="1">
    <location>
        <begin position="698"/>
        <end position="710"/>
    </location>
</feature>
<feature type="compositionally biased region" description="Polar residues" evidence="1">
    <location>
        <begin position="232"/>
        <end position="248"/>
    </location>
</feature>
<name>A0A7R9P968_TIMCA</name>
<evidence type="ECO:0000313" key="2">
    <source>
        <dbReference type="EMBL" id="CAD7574237.1"/>
    </source>
</evidence>
<feature type="region of interest" description="Disordered" evidence="1">
    <location>
        <begin position="182"/>
        <end position="252"/>
    </location>
</feature>
<sequence length="952" mass="107561">MYQDMAVGPRGYETRFVLDNVKEEDESELSITSLPLLEYHKPPSQLESQPRQKTFSLNDDSHSHKKILFLEGAAIPNSVVRSHSTATEQSEEEQANKILNNANVLDKYKRQFSQCINYFQILRRFLPKEDDTDDDLLERIKQELKRRKLITSERKSTVDSIFRSIQSSQLIQQLITNNFLGEQDHHAPKPSGSHKNTTPRSHNVIPKPQPQKIKTILRNHKTARPKKHPDIPNSSQSPTNQNASSFKTSGIDRTIEGKVNSYTQPRASVKGSVRETGTLGIISKTEVDTLNNYINTSASKISSNMLQDVTADYKQPNQPDSLISQVRQSDTLKKKKQSVLKTFIKRTKKKILKDGALRSTNKSREKTILGSTPNIAVDKPYSNMETARFPTQNEPFAIANESKAVTAYNVSTFQTDKVANEEKESEVFGLQINKQNVKPDSIGKDQFLQLDKTPQSRIGPRKNNHNTSIPKETKAEKTISGPHFSKTQKKPRVKTKKKNKSKSDSRPLSDISEFDKDLAGIQTFEKSENTIQLVNAMDQIEMFLSSEASSFNQGTESTKWKKSSSILADTNQNVNNLFKDDALRPTIKSQEKSILDSTPNIAVGKPYSNVETAGFVKRFPTQNEPFAIANASKAVTAYNVSTFLTDKIENERSDTLAMSKILGSPQKNESEVSGLQINQQNVKPYSIGTDQFLQFDKTPPRKTEPEETNHNKSIPKKTKAEKTIYGPHFNKTPKNPRVKTKRQDKSNHGSRPLSQISECDENLAGIQTFEKNENIIPLVNVMDQSEMFLSSRPSSFNQGTERTKWKESSSILAHTNKNINNFLKVRSGNKTKMIHKLTAEESQTRTSPAGRKIKIKAHNNLLGVTANTKVSQKTETRNYSQEKVDIVIDRPMNGHKKHGNKHRNRGDERKSRKVLADAVTYLEQHRRQGESGGKQKHRKHPKRTRVEANTLA</sequence>
<proteinExistence type="predicted"/>
<gene>
    <name evidence="2" type="ORF">TCMB3V08_LOCUS6857</name>
</gene>
<evidence type="ECO:0000256" key="1">
    <source>
        <dbReference type="SAM" id="MobiDB-lite"/>
    </source>
</evidence>
<reference evidence="2" key="1">
    <citation type="submission" date="2020-11" db="EMBL/GenBank/DDBJ databases">
        <authorList>
            <person name="Tran Van P."/>
        </authorList>
    </citation>
    <scope>NUCLEOTIDE SEQUENCE</scope>
</reference>
<protein>
    <submittedName>
        <fullName evidence="2">(California timema) hypothetical protein</fullName>
    </submittedName>
</protein>
<feature type="region of interest" description="Disordered" evidence="1">
    <location>
        <begin position="451"/>
        <end position="511"/>
    </location>
</feature>
<feature type="region of interest" description="Disordered" evidence="1">
    <location>
        <begin position="891"/>
        <end position="952"/>
    </location>
</feature>
<organism evidence="2">
    <name type="scientific">Timema californicum</name>
    <name type="common">California timema</name>
    <name type="synonym">Walking stick</name>
    <dbReference type="NCBI Taxonomy" id="61474"/>
    <lineage>
        <taxon>Eukaryota</taxon>
        <taxon>Metazoa</taxon>
        <taxon>Ecdysozoa</taxon>
        <taxon>Arthropoda</taxon>
        <taxon>Hexapoda</taxon>
        <taxon>Insecta</taxon>
        <taxon>Pterygota</taxon>
        <taxon>Neoptera</taxon>
        <taxon>Polyneoptera</taxon>
        <taxon>Phasmatodea</taxon>
        <taxon>Timematodea</taxon>
        <taxon>Timematoidea</taxon>
        <taxon>Timematidae</taxon>
        <taxon>Timema</taxon>
    </lineage>
</organism>
<feature type="compositionally biased region" description="Basic and acidic residues" evidence="1">
    <location>
        <begin position="501"/>
        <end position="511"/>
    </location>
</feature>
<feature type="compositionally biased region" description="Basic residues" evidence="1">
    <location>
        <begin position="486"/>
        <end position="500"/>
    </location>
</feature>
<dbReference type="AlphaFoldDB" id="A0A7R9P968"/>
<feature type="compositionally biased region" description="Basic residues" evidence="1">
    <location>
        <begin position="934"/>
        <end position="943"/>
    </location>
</feature>
<dbReference type="EMBL" id="OE182200">
    <property type="protein sequence ID" value="CAD7574237.1"/>
    <property type="molecule type" value="Genomic_DNA"/>
</dbReference>
<feature type="compositionally biased region" description="Basic residues" evidence="1">
    <location>
        <begin position="893"/>
        <end position="904"/>
    </location>
</feature>
<accession>A0A7R9P968</accession>
<feature type="compositionally biased region" description="Basic residues" evidence="1">
    <location>
        <begin position="215"/>
        <end position="227"/>
    </location>
</feature>